<evidence type="ECO:0000256" key="1">
    <source>
        <dbReference type="SAM" id="MobiDB-lite"/>
    </source>
</evidence>
<dbReference type="AlphaFoldDB" id="A0A448XN69"/>
<evidence type="ECO:0000313" key="2">
    <source>
        <dbReference type="EMBL" id="VEL40730.1"/>
    </source>
</evidence>
<proteinExistence type="predicted"/>
<accession>A0A448XN69</accession>
<reference evidence="2" key="1">
    <citation type="submission" date="2018-11" db="EMBL/GenBank/DDBJ databases">
        <authorList>
            <consortium name="Pathogen Informatics"/>
        </authorList>
    </citation>
    <scope>NUCLEOTIDE SEQUENCE</scope>
</reference>
<gene>
    <name evidence="2" type="ORF">PXEA_LOCUS34170</name>
</gene>
<organism evidence="2 3">
    <name type="scientific">Protopolystoma xenopodis</name>
    <dbReference type="NCBI Taxonomy" id="117903"/>
    <lineage>
        <taxon>Eukaryota</taxon>
        <taxon>Metazoa</taxon>
        <taxon>Spiralia</taxon>
        <taxon>Lophotrochozoa</taxon>
        <taxon>Platyhelminthes</taxon>
        <taxon>Monogenea</taxon>
        <taxon>Polyopisthocotylea</taxon>
        <taxon>Polystomatidea</taxon>
        <taxon>Polystomatidae</taxon>
        <taxon>Protopolystoma</taxon>
    </lineage>
</organism>
<dbReference type="Proteomes" id="UP000784294">
    <property type="component" value="Unassembled WGS sequence"/>
</dbReference>
<comment type="caution">
    <text evidence="2">The sequence shown here is derived from an EMBL/GenBank/DDBJ whole genome shotgun (WGS) entry which is preliminary data.</text>
</comment>
<sequence length="192" mass="21471">MKLLTSSQFTTNRRLLLLCSDLSTYGTEDPDLRTIVVLEEEIMLFSLRILRSGTEPALTADGAPIGQENAYSLHNKDEFSPRKRFSATCRPAWQVLMQPLQSPFAALTPSPFKSTYSLSARPELRQGGALQCIDTLIQPCPLVDAHLEGRLKISQPERSHPWPHRNGDVCHGLADRVSRQRPQPTTDRVGHS</sequence>
<keyword evidence="3" id="KW-1185">Reference proteome</keyword>
<feature type="compositionally biased region" description="Basic and acidic residues" evidence="1">
    <location>
        <begin position="156"/>
        <end position="178"/>
    </location>
</feature>
<dbReference type="EMBL" id="CAAALY010266169">
    <property type="protein sequence ID" value="VEL40730.1"/>
    <property type="molecule type" value="Genomic_DNA"/>
</dbReference>
<name>A0A448XN69_9PLAT</name>
<feature type="region of interest" description="Disordered" evidence="1">
    <location>
        <begin position="156"/>
        <end position="192"/>
    </location>
</feature>
<evidence type="ECO:0000313" key="3">
    <source>
        <dbReference type="Proteomes" id="UP000784294"/>
    </source>
</evidence>
<protein>
    <submittedName>
        <fullName evidence="2">Uncharacterized protein</fullName>
    </submittedName>
</protein>